<feature type="region of interest" description="Disordered" evidence="1">
    <location>
        <begin position="37"/>
        <end position="82"/>
    </location>
</feature>
<reference evidence="2 3" key="1">
    <citation type="submission" date="2015-09" db="EMBL/GenBank/DDBJ databases">
        <title>Complete genome of Psychrobacter urativorans R10.10B.</title>
        <authorList>
            <person name="See-Too W.S."/>
            <person name="Chan K.G."/>
        </authorList>
    </citation>
    <scope>NUCLEOTIDE SEQUENCE [LARGE SCALE GENOMIC DNA]</scope>
    <source>
        <strain evidence="2 3">R10.10B</strain>
    </source>
</reference>
<organism evidence="2 3">
    <name type="scientific">Psychrobacter urativorans</name>
    <dbReference type="NCBI Taxonomy" id="45610"/>
    <lineage>
        <taxon>Bacteria</taxon>
        <taxon>Pseudomonadati</taxon>
        <taxon>Pseudomonadota</taxon>
        <taxon>Gammaproteobacteria</taxon>
        <taxon>Moraxellales</taxon>
        <taxon>Moraxellaceae</taxon>
        <taxon>Psychrobacter</taxon>
    </lineage>
</organism>
<dbReference type="EMBL" id="CP012678">
    <property type="protein sequence ID" value="ALF60091.1"/>
    <property type="molecule type" value="Genomic_DNA"/>
</dbReference>
<dbReference type="OrthoDB" id="6650383at2"/>
<accession>A0A0M4TFL5</accession>
<name>A0A0M4TFL5_9GAMM</name>
<dbReference type="Proteomes" id="UP000059847">
    <property type="component" value="Chromosome"/>
</dbReference>
<sequence length="184" mass="20273">MKHISMIIVMSLVLVGCGDAGQKALKGAAQAILEEDNKTAQPQQPVNSQQQPNNNNYPNVANQPPQNGYVEADNGAGDAPQAYVSNEESLPAKPVQQQPQRQANTETVVRYRAQVLTQYGGKVLVRQAPSKNGRKLGFLYDQEEVFVIGETDKCEVINRIEGCWVKVMDSQRLVGYSFGGYLQY</sequence>
<evidence type="ECO:0000313" key="2">
    <source>
        <dbReference type="EMBL" id="ALF60091.1"/>
    </source>
</evidence>
<dbReference type="AlphaFoldDB" id="A0A0M4TFL5"/>
<feature type="compositionally biased region" description="Low complexity" evidence="1">
    <location>
        <begin position="41"/>
        <end position="67"/>
    </location>
</feature>
<keyword evidence="3" id="KW-1185">Reference proteome</keyword>
<gene>
    <name evidence="2" type="ORF">AOC03_08630</name>
</gene>
<proteinExistence type="predicted"/>
<protein>
    <submittedName>
        <fullName evidence="2">Uncharacterized protein</fullName>
    </submittedName>
</protein>
<dbReference type="KEGG" id="pur:AOC03_08630"/>
<dbReference type="RefSeq" id="WP_062535117.1">
    <property type="nucleotide sequence ID" value="NZ_CP012678.1"/>
</dbReference>
<dbReference type="Gene3D" id="2.30.30.40">
    <property type="entry name" value="SH3 Domains"/>
    <property type="match status" value="1"/>
</dbReference>
<evidence type="ECO:0000313" key="3">
    <source>
        <dbReference type="Proteomes" id="UP000059847"/>
    </source>
</evidence>
<dbReference type="PROSITE" id="PS51257">
    <property type="entry name" value="PROKAR_LIPOPROTEIN"/>
    <property type="match status" value="1"/>
</dbReference>
<evidence type="ECO:0000256" key="1">
    <source>
        <dbReference type="SAM" id="MobiDB-lite"/>
    </source>
</evidence>